<sequence length="426" mass="48853">MNDIKKSSIFISQESHVKTFVLLLCPVFLYSYNLEELVEISQKNRLVESATLSVTAREKAYQSTKSTYLPTLNLGASYLNTLNETPASAENTLRATVSLQYTLYDGGKKDALYEKLLYNVDASKESLESVKNTISLDVTRLYFDYLSFMSYKEATNQQIKQLEAELQRLQMYYKIGSVTRDEVDKIDSRVKLEKVVLNEIDLDIARILHTLEYYTMKNITQVDAGSSIDMGETQKVQMRPDIKILELETKSLMYDAQTAKSENLPTLYLDNTYTYSDYYFADNANKSPFVVSNQNVASLNLKWNVFDFGARTEAYEAKQSEYLSQKASLEHQINKADVDYRLSQKELEIIKLKIAATKATLDAASATYKLIKLKYQNGAIDNVAYLQSLSEKFNAQRVYEKAKNDLEIKKAEVLFYSGHIIKEYFR</sequence>
<keyword evidence="7" id="KW-0998">Cell outer membrane</keyword>
<dbReference type="SUPFAM" id="SSF56954">
    <property type="entry name" value="Outer membrane efflux proteins (OEP)"/>
    <property type="match status" value="1"/>
</dbReference>
<dbReference type="EMBL" id="CP046072">
    <property type="protein sequence ID" value="QSZ41083.1"/>
    <property type="molecule type" value="Genomic_DNA"/>
</dbReference>
<comment type="subcellular location">
    <subcellularLocation>
        <location evidence="1">Cell outer membrane</location>
    </subcellularLocation>
</comment>
<keyword evidence="6" id="KW-0472">Membrane</keyword>
<organism evidence="8 9">
    <name type="scientific">Sulfurimonas aquatica</name>
    <dbReference type="NCBI Taxonomy" id="2672570"/>
    <lineage>
        <taxon>Bacteria</taxon>
        <taxon>Pseudomonadati</taxon>
        <taxon>Campylobacterota</taxon>
        <taxon>Epsilonproteobacteria</taxon>
        <taxon>Campylobacterales</taxon>
        <taxon>Sulfurimonadaceae</taxon>
        <taxon>Sulfurimonas</taxon>
    </lineage>
</organism>
<evidence type="ECO:0000313" key="9">
    <source>
        <dbReference type="Proteomes" id="UP000671852"/>
    </source>
</evidence>
<dbReference type="GO" id="GO:0009279">
    <property type="term" value="C:cell outer membrane"/>
    <property type="evidence" value="ECO:0007669"/>
    <property type="project" value="UniProtKB-SubCell"/>
</dbReference>
<evidence type="ECO:0000256" key="5">
    <source>
        <dbReference type="ARBA" id="ARBA00022692"/>
    </source>
</evidence>
<dbReference type="InterPro" id="IPR051906">
    <property type="entry name" value="TolC-like"/>
</dbReference>
<keyword evidence="9" id="KW-1185">Reference proteome</keyword>
<evidence type="ECO:0000256" key="6">
    <source>
        <dbReference type="ARBA" id="ARBA00023136"/>
    </source>
</evidence>
<keyword evidence="5" id="KW-0812">Transmembrane</keyword>
<gene>
    <name evidence="8" type="ORF">GJV85_02775</name>
</gene>
<comment type="similarity">
    <text evidence="2">Belongs to the outer membrane factor (OMF) (TC 1.B.17) family.</text>
</comment>
<dbReference type="Proteomes" id="UP000671852">
    <property type="component" value="Chromosome"/>
</dbReference>
<name>A0A975AYX5_9BACT</name>
<protein>
    <submittedName>
        <fullName evidence="8">TolC family protein</fullName>
    </submittedName>
</protein>
<evidence type="ECO:0000256" key="7">
    <source>
        <dbReference type="ARBA" id="ARBA00023237"/>
    </source>
</evidence>
<accession>A0A975AYX5</accession>
<dbReference type="KEGG" id="saqt:GJV85_02775"/>
<dbReference type="GO" id="GO:0015562">
    <property type="term" value="F:efflux transmembrane transporter activity"/>
    <property type="evidence" value="ECO:0007669"/>
    <property type="project" value="InterPro"/>
</dbReference>
<evidence type="ECO:0000256" key="1">
    <source>
        <dbReference type="ARBA" id="ARBA00004442"/>
    </source>
</evidence>
<dbReference type="PANTHER" id="PTHR30026:SF20">
    <property type="entry name" value="OUTER MEMBRANE PROTEIN TOLC"/>
    <property type="match status" value="1"/>
</dbReference>
<dbReference type="GO" id="GO:0015288">
    <property type="term" value="F:porin activity"/>
    <property type="evidence" value="ECO:0007669"/>
    <property type="project" value="TreeGrafter"/>
</dbReference>
<dbReference type="Pfam" id="PF02321">
    <property type="entry name" value="OEP"/>
    <property type="match status" value="2"/>
</dbReference>
<evidence type="ECO:0000256" key="3">
    <source>
        <dbReference type="ARBA" id="ARBA00022448"/>
    </source>
</evidence>
<evidence type="ECO:0000256" key="4">
    <source>
        <dbReference type="ARBA" id="ARBA00022452"/>
    </source>
</evidence>
<reference evidence="8" key="2">
    <citation type="submission" date="2021-04" db="EMBL/GenBank/DDBJ databases">
        <title>Isolation and characterization of a novel species of the genus Sulfurimonas.</title>
        <authorList>
            <person name="Fukui M."/>
        </authorList>
    </citation>
    <scope>NUCLEOTIDE SEQUENCE</scope>
    <source>
        <strain evidence="8">H1576</strain>
    </source>
</reference>
<dbReference type="GO" id="GO:1990281">
    <property type="term" value="C:efflux pump complex"/>
    <property type="evidence" value="ECO:0007669"/>
    <property type="project" value="TreeGrafter"/>
</dbReference>
<evidence type="ECO:0000256" key="2">
    <source>
        <dbReference type="ARBA" id="ARBA00007613"/>
    </source>
</evidence>
<dbReference type="InterPro" id="IPR003423">
    <property type="entry name" value="OMP_efflux"/>
</dbReference>
<keyword evidence="4" id="KW-1134">Transmembrane beta strand</keyword>
<evidence type="ECO:0000313" key="8">
    <source>
        <dbReference type="EMBL" id="QSZ41083.1"/>
    </source>
</evidence>
<dbReference type="PANTHER" id="PTHR30026">
    <property type="entry name" value="OUTER MEMBRANE PROTEIN TOLC"/>
    <property type="match status" value="1"/>
</dbReference>
<keyword evidence="3" id="KW-0813">Transport</keyword>
<dbReference type="AlphaFoldDB" id="A0A975AYX5"/>
<reference evidence="8" key="1">
    <citation type="submission" date="2019-11" db="EMBL/GenBank/DDBJ databases">
        <authorList>
            <person name="Kojima H."/>
        </authorList>
    </citation>
    <scope>NUCLEOTIDE SEQUENCE</scope>
    <source>
        <strain evidence="8">H1576</strain>
    </source>
</reference>
<dbReference type="RefSeq" id="WP_207562355.1">
    <property type="nucleotide sequence ID" value="NZ_CP046072.1"/>
</dbReference>
<dbReference type="Gene3D" id="1.20.1600.10">
    <property type="entry name" value="Outer membrane efflux proteins (OEP)"/>
    <property type="match status" value="1"/>
</dbReference>
<proteinExistence type="inferred from homology"/>